<dbReference type="OrthoDB" id="10560699at2759"/>
<feature type="compositionally biased region" description="Pro residues" evidence="1">
    <location>
        <begin position="552"/>
        <end position="562"/>
    </location>
</feature>
<keyword evidence="2" id="KW-0732">Signal</keyword>
<evidence type="ECO:0000313" key="3">
    <source>
        <dbReference type="EMBL" id="CAI4213831.1"/>
    </source>
</evidence>
<organism evidence="3 4">
    <name type="scientific">Parascedosporium putredinis</name>
    <dbReference type="NCBI Taxonomy" id="1442378"/>
    <lineage>
        <taxon>Eukaryota</taxon>
        <taxon>Fungi</taxon>
        <taxon>Dikarya</taxon>
        <taxon>Ascomycota</taxon>
        <taxon>Pezizomycotina</taxon>
        <taxon>Sordariomycetes</taxon>
        <taxon>Hypocreomycetidae</taxon>
        <taxon>Microascales</taxon>
        <taxon>Microascaceae</taxon>
        <taxon>Parascedosporium</taxon>
    </lineage>
</organism>
<dbReference type="AlphaFoldDB" id="A0A9P1H0Q8"/>
<name>A0A9P1H0Q8_9PEZI</name>
<evidence type="ECO:0000313" key="4">
    <source>
        <dbReference type="Proteomes" id="UP000838763"/>
    </source>
</evidence>
<feature type="signal peptide" evidence="2">
    <location>
        <begin position="1"/>
        <end position="23"/>
    </location>
</feature>
<accession>A0A9P1H0Q8</accession>
<reference evidence="3" key="1">
    <citation type="submission" date="2022-11" db="EMBL/GenBank/DDBJ databases">
        <authorList>
            <person name="Scott C."/>
            <person name="Bruce N."/>
        </authorList>
    </citation>
    <scope>NUCLEOTIDE SEQUENCE</scope>
</reference>
<gene>
    <name evidence="3" type="ORF">PPNO1_LOCUS3576</name>
</gene>
<feature type="region of interest" description="Disordered" evidence="1">
    <location>
        <begin position="545"/>
        <end position="565"/>
    </location>
</feature>
<feature type="chain" id="PRO_5040226795" evidence="2">
    <location>
        <begin position="24"/>
        <end position="600"/>
    </location>
</feature>
<evidence type="ECO:0000256" key="1">
    <source>
        <dbReference type="SAM" id="MobiDB-lite"/>
    </source>
</evidence>
<dbReference type="EMBL" id="CALLCH030000009">
    <property type="protein sequence ID" value="CAI4213831.1"/>
    <property type="molecule type" value="Genomic_DNA"/>
</dbReference>
<comment type="caution">
    <text evidence="3">The sequence shown here is derived from an EMBL/GenBank/DDBJ whole genome shotgun (WGS) entry which is preliminary data.</text>
</comment>
<proteinExistence type="predicted"/>
<keyword evidence="4" id="KW-1185">Reference proteome</keyword>
<protein>
    <submittedName>
        <fullName evidence="3">Uncharacterized protein</fullName>
    </submittedName>
</protein>
<evidence type="ECO:0000256" key="2">
    <source>
        <dbReference type="SAM" id="SignalP"/>
    </source>
</evidence>
<sequence length="600" mass="64939">MRTSSRGFAALAGAFLGAGLANAGVLPTRTDQIGVNPVTIYPIDHIPTHPTPDPNAPTITQVPTITTVDGNPAPIRTTVPMERFFEVEMAENGAVAIKIVNSGFADFLKSVFTEAACGVPGAKARRQLLGRQGDIKGWKDRAKMISNLYQEMLDKTQENAATADVKKLLQQFKEDNPEWTGTEADAMTDAGVDYTIGADEIGIAELEAQGGASGELGTLGMSVMNMLYRLFQEDIVQGAAAVAVGVKGATVAEDLIKTLQTFRTTTTTTRTTTSSCPAATETNIQRPECGTDNCKYKPKANGLGPGGVCDGGPNDGCDCNPSRFELINFRNPSIDIMVLFADAFTPKDMPPKLFRRLASDFCSTWTTWRLDKGVERSYSAGQVAWRGYEDWEFKFKWEPKEGKKCENTCEQIFMDAFGLNGDCAPEDHKFSHKGSIELECGTGSFEVIDPATKPHADKSTLYGDFCNRLEAGEFISTYDIQADGWKMILSTDKRSGNECTTKCNDAFAAINDACGKRKDAGKLADKGWFDAGCVIYGYEVTDKVEEPKPEEPAPPPANPPPARSLCNKDSDCNQWTCDGGRKPGCSSQVSGDPLTKYCAC</sequence>
<dbReference type="Proteomes" id="UP000838763">
    <property type="component" value="Unassembled WGS sequence"/>
</dbReference>